<dbReference type="EMBL" id="RBAH01000028">
    <property type="protein sequence ID" value="RKN71877.1"/>
    <property type="molecule type" value="Genomic_DNA"/>
</dbReference>
<evidence type="ECO:0000313" key="2">
    <source>
        <dbReference type="EMBL" id="RKN71877.1"/>
    </source>
</evidence>
<dbReference type="AlphaFoldDB" id="A0A3B0BJB4"/>
<accession>A0A3B0BJB4</accession>
<dbReference type="SUPFAM" id="SSF51735">
    <property type="entry name" value="NAD(P)-binding Rossmann-fold domains"/>
    <property type="match status" value="1"/>
</dbReference>
<reference evidence="2 3" key="1">
    <citation type="journal article" date="2007" name="Int. J. Syst. Evol. Microbiol.">
        <title>Paenibacillus ginsengarvi sp. nov., isolated from soil from ginseng cultivation.</title>
        <authorList>
            <person name="Yoon M.H."/>
            <person name="Ten L.N."/>
            <person name="Im W.T."/>
        </authorList>
    </citation>
    <scope>NUCLEOTIDE SEQUENCE [LARGE SCALE GENOMIC DNA]</scope>
    <source>
        <strain evidence="2 3">KCTC 13059</strain>
    </source>
</reference>
<protein>
    <submittedName>
        <fullName evidence="2">Oxidoreductase</fullName>
    </submittedName>
</protein>
<sequence length="230" mass="24723">MGESEKGKTALIAGATGLVGGELVKLLLADEAYAEVVALVRKPAALPAGGKLTQVVTDWSDEQVTEVMRGKGRGADVFCALGTTMKQTGTKERFRKVDFDYPLLLGRLAERYGASAYVSVTAVGSDPRSVFFYSRVKGELETELQRLSIPALHIFRPSLLLGNRSEVRPGERLGERLSGLFASAMIGSWRKYRPIQAETVARGMAAAVKHGGVGAAKYEYEQITALSGRG</sequence>
<dbReference type="InterPro" id="IPR016040">
    <property type="entry name" value="NAD(P)-bd_dom"/>
</dbReference>
<evidence type="ECO:0000259" key="1">
    <source>
        <dbReference type="Pfam" id="PF13460"/>
    </source>
</evidence>
<proteinExistence type="predicted"/>
<dbReference type="PANTHER" id="PTHR14097">
    <property type="entry name" value="OXIDOREDUCTASE HTATIP2"/>
    <property type="match status" value="1"/>
</dbReference>
<dbReference type="InterPro" id="IPR036291">
    <property type="entry name" value="NAD(P)-bd_dom_sf"/>
</dbReference>
<dbReference type="Gene3D" id="3.40.50.720">
    <property type="entry name" value="NAD(P)-binding Rossmann-like Domain"/>
    <property type="match status" value="1"/>
</dbReference>
<organism evidence="2 3">
    <name type="scientific">Paenibacillus ginsengarvi</name>
    <dbReference type="NCBI Taxonomy" id="400777"/>
    <lineage>
        <taxon>Bacteria</taxon>
        <taxon>Bacillati</taxon>
        <taxon>Bacillota</taxon>
        <taxon>Bacilli</taxon>
        <taxon>Bacillales</taxon>
        <taxon>Paenibacillaceae</taxon>
        <taxon>Paenibacillus</taxon>
    </lineage>
</organism>
<feature type="domain" description="NAD(P)-binding" evidence="1">
    <location>
        <begin position="14"/>
        <end position="126"/>
    </location>
</feature>
<dbReference type="Proteomes" id="UP000282311">
    <property type="component" value="Unassembled WGS sequence"/>
</dbReference>
<dbReference type="RefSeq" id="WP_120750774.1">
    <property type="nucleotide sequence ID" value="NZ_RBAH01000028.1"/>
</dbReference>
<evidence type="ECO:0000313" key="3">
    <source>
        <dbReference type="Proteomes" id="UP000282311"/>
    </source>
</evidence>
<keyword evidence="3" id="KW-1185">Reference proteome</keyword>
<dbReference type="Pfam" id="PF13460">
    <property type="entry name" value="NAD_binding_10"/>
    <property type="match status" value="1"/>
</dbReference>
<comment type="caution">
    <text evidence="2">The sequence shown here is derived from an EMBL/GenBank/DDBJ whole genome shotgun (WGS) entry which is preliminary data.</text>
</comment>
<name>A0A3B0BJB4_9BACL</name>
<dbReference type="PANTHER" id="PTHR14097:SF7">
    <property type="entry name" value="OXIDOREDUCTASE HTATIP2"/>
    <property type="match status" value="1"/>
</dbReference>
<gene>
    <name evidence="2" type="ORF">D7M11_29035</name>
</gene>
<dbReference type="OrthoDB" id="9798632at2"/>